<feature type="region of interest" description="Disordered" evidence="1">
    <location>
        <begin position="41"/>
        <end position="89"/>
    </location>
</feature>
<accession>A0A2V3DPS6</accession>
<gene>
    <name evidence="2" type="ORF">CVS29_16400</name>
</gene>
<name>A0A2V3DPS6_9MICC</name>
<comment type="caution">
    <text evidence="2">The sequence shown here is derived from an EMBL/GenBank/DDBJ whole genome shotgun (WGS) entry which is preliminary data.</text>
</comment>
<dbReference type="Gene3D" id="2.60.40.2880">
    <property type="entry name" value="MmpS1-5, C-terminal soluble domain"/>
    <property type="match status" value="1"/>
</dbReference>
<proteinExistence type="predicted"/>
<reference evidence="2 3" key="1">
    <citation type="submission" date="2018-05" db="EMBL/GenBank/DDBJ databases">
        <title>Genetic diversity of glacier-inhabiting Cryobacterium bacteria in China and description of Cryobacterium mengkeensis sp. nov. and Arthrobacter glacialis sp. nov.</title>
        <authorList>
            <person name="Liu Q."/>
            <person name="Xin Y.-H."/>
        </authorList>
    </citation>
    <scope>NUCLEOTIDE SEQUENCE [LARGE SCALE GENOMIC DNA]</scope>
    <source>
        <strain evidence="2 3">GP3</strain>
    </source>
</reference>
<feature type="compositionally biased region" description="Low complexity" evidence="1">
    <location>
        <begin position="41"/>
        <end position="57"/>
    </location>
</feature>
<dbReference type="Proteomes" id="UP000246303">
    <property type="component" value="Unassembled WGS sequence"/>
</dbReference>
<evidence type="ECO:0000256" key="1">
    <source>
        <dbReference type="SAM" id="MobiDB-lite"/>
    </source>
</evidence>
<dbReference type="InterPro" id="IPR038468">
    <property type="entry name" value="MmpS_C"/>
</dbReference>
<organism evidence="2 3">
    <name type="scientific">Arthrobacter psychrochitiniphilus</name>
    <dbReference type="NCBI Taxonomy" id="291045"/>
    <lineage>
        <taxon>Bacteria</taxon>
        <taxon>Bacillati</taxon>
        <taxon>Actinomycetota</taxon>
        <taxon>Actinomycetes</taxon>
        <taxon>Micrococcales</taxon>
        <taxon>Micrococcaceae</taxon>
        <taxon>Arthrobacter</taxon>
    </lineage>
</organism>
<sequence length="189" mass="19046">MQVGNHEDMTTTHNTAKKYSMSTLAGASLLLLGLSLAGCSTSTPGATTETSNSTSSTQGGAEAAVDVQTPASTAATPSATASEKAGAQGRTVTMHVEGAKSDALVKALVVTDDGKESGGEMTSQKLPFDQEVTLPAGAAFTKVLVLGKYASGATGEISCSISIDGVNVSSQSSTNHKPAECLFVEKNTK</sequence>
<evidence type="ECO:0000313" key="3">
    <source>
        <dbReference type="Proteomes" id="UP000246303"/>
    </source>
</evidence>
<keyword evidence="3" id="KW-1185">Reference proteome</keyword>
<dbReference type="AlphaFoldDB" id="A0A2V3DPS6"/>
<protein>
    <submittedName>
        <fullName evidence="2">Uncharacterized protein</fullName>
    </submittedName>
</protein>
<evidence type="ECO:0000313" key="2">
    <source>
        <dbReference type="EMBL" id="PXA64204.1"/>
    </source>
</evidence>
<dbReference type="EMBL" id="QHLZ01000014">
    <property type="protein sequence ID" value="PXA64204.1"/>
    <property type="molecule type" value="Genomic_DNA"/>
</dbReference>
<feature type="compositionally biased region" description="Low complexity" evidence="1">
    <location>
        <begin position="69"/>
        <end position="82"/>
    </location>
</feature>